<evidence type="ECO:0000313" key="2">
    <source>
        <dbReference type="EMBL" id="PTB46520.1"/>
    </source>
</evidence>
<protein>
    <submittedName>
        <fullName evidence="2">Uncharacterized protein</fullName>
    </submittedName>
</protein>
<accession>A0A2T3ZNZ1</accession>
<reference evidence="2 3" key="1">
    <citation type="submission" date="2016-07" db="EMBL/GenBank/DDBJ databases">
        <title>Multiple horizontal gene transfer events from other fungi enriched the ability of initially mycotrophic Trichoderma (Ascomycota) to feed on dead plant biomass.</title>
        <authorList>
            <consortium name="DOE Joint Genome Institute"/>
            <person name="Aerts A."/>
            <person name="Atanasova L."/>
            <person name="Chenthamara K."/>
            <person name="Zhang J."/>
            <person name="Grujic M."/>
            <person name="Henrissat B."/>
            <person name="Kuo A."/>
            <person name="Salamov A."/>
            <person name="Lipzen A."/>
            <person name="Labutti K."/>
            <person name="Barry K."/>
            <person name="Miao Y."/>
            <person name="Rahimi M.J."/>
            <person name="Shen Q."/>
            <person name="Grigoriev I.V."/>
            <person name="Kubicek C.P."/>
            <person name="Druzhinina I.S."/>
        </authorList>
    </citation>
    <scope>NUCLEOTIDE SEQUENCE [LARGE SCALE GENOMIC DNA]</scope>
    <source>
        <strain evidence="2 3">CBS 433.97</strain>
    </source>
</reference>
<feature type="region of interest" description="Disordered" evidence="1">
    <location>
        <begin position="99"/>
        <end position="120"/>
    </location>
</feature>
<organism evidence="2 3">
    <name type="scientific">Trichoderma asperellum (strain ATCC 204424 / CBS 433.97 / NBRC 101777)</name>
    <dbReference type="NCBI Taxonomy" id="1042311"/>
    <lineage>
        <taxon>Eukaryota</taxon>
        <taxon>Fungi</taxon>
        <taxon>Dikarya</taxon>
        <taxon>Ascomycota</taxon>
        <taxon>Pezizomycotina</taxon>
        <taxon>Sordariomycetes</taxon>
        <taxon>Hypocreomycetidae</taxon>
        <taxon>Hypocreales</taxon>
        <taxon>Hypocreaceae</taxon>
        <taxon>Trichoderma</taxon>
    </lineage>
</organism>
<keyword evidence="3" id="KW-1185">Reference proteome</keyword>
<sequence>MELLAFSLELLELTAPTYSFLLQRVALPCIMSCAFNKKMNPSLAALLRVTVINYRVNVKTPTPSRHSDGPIVRGGEMPARGPSGALAWIRPPVSRKLQHGATTSVERSSTIQGGHPQTVSAQHRLKPLQMAPDFRHPSMHPLFFKPVLPQPCFDSLFVYLQPISRSTTPPNPLN</sequence>
<dbReference type="Proteomes" id="UP000240493">
    <property type="component" value="Unassembled WGS sequence"/>
</dbReference>
<evidence type="ECO:0000313" key="3">
    <source>
        <dbReference type="Proteomes" id="UP000240493"/>
    </source>
</evidence>
<dbReference type="AlphaFoldDB" id="A0A2T3ZNZ1"/>
<evidence type="ECO:0000256" key="1">
    <source>
        <dbReference type="SAM" id="MobiDB-lite"/>
    </source>
</evidence>
<feature type="compositionally biased region" description="Polar residues" evidence="1">
    <location>
        <begin position="100"/>
        <end position="120"/>
    </location>
</feature>
<gene>
    <name evidence="2" type="ORF">M441DRAFT_218804</name>
</gene>
<proteinExistence type="predicted"/>
<dbReference type="EMBL" id="KZ679256">
    <property type="protein sequence ID" value="PTB46520.1"/>
    <property type="molecule type" value="Genomic_DNA"/>
</dbReference>
<name>A0A2T3ZNZ1_TRIA4</name>